<evidence type="ECO:0000256" key="7">
    <source>
        <dbReference type="SAM" id="SignalP"/>
    </source>
</evidence>
<dbReference type="CDD" id="cd06225">
    <property type="entry name" value="HAMP"/>
    <property type="match status" value="1"/>
</dbReference>
<dbReference type="PANTHER" id="PTHR45138:SF24">
    <property type="entry name" value="DIGUANYLATE CYCLASE DGCC-RELATED"/>
    <property type="match status" value="1"/>
</dbReference>
<dbReference type="CDD" id="cd01949">
    <property type="entry name" value="GGDEF"/>
    <property type="match status" value="1"/>
</dbReference>
<dbReference type="SMART" id="SM00304">
    <property type="entry name" value="HAMP"/>
    <property type="match status" value="1"/>
</dbReference>
<dbReference type="InterPro" id="IPR029787">
    <property type="entry name" value="Nucleotide_cyclase"/>
</dbReference>
<dbReference type="InterPro" id="IPR043128">
    <property type="entry name" value="Rev_trsase/Diguanyl_cyclase"/>
</dbReference>
<dbReference type="SUPFAM" id="SSF158472">
    <property type="entry name" value="HAMP domain-like"/>
    <property type="match status" value="1"/>
</dbReference>
<dbReference type="PROSITE" id="PS50887">
    <property type="entry name" value="GGDEF"/>
    <property type="match status" value="1"/>
</dbReference>
<dbReference type="Pfam" id="PF02743">
    <property type="entry name" value="dCache_1"/>
    <property type="match status" value="1"/>
</dbReference>
<dbReference type="GO" id="GO:0052621">
    <property type="term" value="F:diguanylate cyclase activity"/>
    <property type="evidence" value="ECO:0007669"/>
    <property type="project" value="TreeGrafter"/>
</dbReference>
<dbReference type="Pfam" id="PF00990">
    <property type="entry name" value="GGDEF"/>
    <property type="match status" value="1"/>
</dbReference>
<evidence type="ECO:0000259" key="9">
    <source>
        <dbReference type="PROSITE" id="PS50887"/>
    </source>
</evidence>
<dbReference type="GO" id="GO:1902201">
    <property type="term" value="P:negative regulation of bacterial-type flagellum-dependent cell motility"/>
    <property type="evidence" value="ECO:0007669"/>
    <property type="project" value="TreeGrafter"/>
</dbReference>
<keyword evidence="11" id="KW-1185">Reference proteome</keyword>
<evidence type="ECO:0000259" key="8">
    <source>
        <dbReference type="PROSITE" id="PS50885"/>
    </source>
</evidence>
<reference evidence="10 11" key="1">
    <citation type="submission" date="2019-08" db="EMBL/GenBank/DDBJ databases">
        <title>In-depth cultivation of the pig gut microbiome towards novel bacterial diversity and tailored functional studies.</title>
        <authorList>
            <person name="Wylensek D."/>
            <person name="Hitch T.C.A."/>
            <person name="Clavel T."/>
        </authorList>
    </citation>
    <scope>NUCLEOTIDE SEQUENCE [LARGE SCALE GENOMIC DNA]</scope>
    <source>
        <strain evidence="11">WCA-380-WT-3B3</strain>
    </source>
</reference>
<dbReference type="SUPFAM" id="SSF55073">
    <property type="entry name" value="Nucleotide cyclase"/>
    <property type="match status" value="1"/>
</dbReference>
<feature type="domain" description="GGDEF" evidence="9">
    <location>
        <begin position="419"/>
        <end position="550"/>
    </location>
</feature>
<dbReference type="Proteomes" id="UP000430222">
    <property type="component" value="Unassembled WGS sequence"/>
</dbReference>
<keyword evidence="5 6" id="KW-0472">Membrane</keyword>
<keyword evidence="3 6" id="KW-0812">Transmembrane</keyword>
<evidence type="ECO:0000256" key="5">
    <source>
        <dbReference type="ARBA" id="ARBA00023136"/>
    </source>
</evidence>
<keyword evidence="2" id="KW-1003">Cell membrane</keyword>
<dbReference type="GO" id="GO:0007165">
    <property type="term" value="P:signal transduction"/>
    <property type="evidence" value="ECO:0007669"/>
    <property type="project" value="InterPro"/>
</dbReference>
<comment type="subcellular location">
    <subcellularLocation>
        <location evidence="1">Cell membrane</location>
        <topology evidence="1">Multi-pass membrane protein</topology>
    </subcellularLocation>
</comment>
<keyword evidence="7" id="KW-0732">Signal</keyword>
<dbReference type="InterPro" id="IPR000160">
    <property type="entry name" value="GGDEF_dom"/>
</dbReference>
<proteinExistence type="predicted"/>
<dbReference type="RefSeq" id="WP_154621110.1">
    <property type="nucleotide sequence ID" value="NZ_VUNL01000010.1"/>
</dbReference>
<feature type="signal peptide" evidence="7">
    <location>
        <begin position="1"/>
        <end position="18"/>
    </location>
</feature>
<dbReference type="InterPro" id="IPR003660">
    <property type="entry name" value="HAMP_dom"/>
</dbReference>
<evidence type="ECO:0000256" key="1">
    <source>
        <dbReference type="ARBA" id="ARBA00004651"/>
    </source>
</evidence>
<dbReference type="EMBL" id="VUNL01000010">
    <property type="protein sequence ID" value="MSV25342.1"/>
    <property type="molecule type" value="Genomic_DNA"/>
</dbReference>
<dbReference type="SMART" id="SM00267">
    <property type="entry name" value="GGDEF"/>
    <property type="match status" value="1"/>
</dbReference>
<evidence type="ECO:0000256" key="3">
    <source>
        <dbReference type="ARBA" id="ARBA00022692"/>
    </source>
</evidence>
<dbReference type="GO" id="GO:0043709">
    <property type="term" value="P:cell adhesion involved in single-species biofilm formation"/>
    <property type="evidence" value="ECO:0007669"/>
    <property type="project" value="TreeGrafter"/>
</dbReference>
<dbReference type="Gene3D" id="6.10.340.10">
    <property type="match status" value="1"/>
</dbReference>
<feature type="transmembrane region" description="Helical" evidence="6">
    <location>
        <begin position="306"/>
        <end position="329"/>
    </location>
</feature>
<feature type="domain" description="HAMP" evidence="8">
    <location>
        <begin position="333"/>
        <end position="385"/>
    </location>
</feature>
<dbReference type="InterPro" id="IPR033479">
    <property type="entry name" value="dCache_1"/>
</dbReference>
<dbReference type="InterPro" id="IPR035965">
    <property type="entry name" value="PAS-like_dom_sf"/>
</dbReference>
<name>A0A6I2V1L4_9FIRM</name>
<dbReference type="GO" id="GO:0005886">
    <property type="term" value="C:plasma membrane"/>
    <property type="evidence" value="ECO:0007669"/>
    <property type="project" value="UniProtKB-SubCell"/>
</dbReference>
<dbReference type="AlphaFoldDB" id="A0A6I2V1L4"/>
<dbReference type="PROSITE" id="PS50885">
    <property type="entry name" value="HAMP"/>
    <property type="match status" value="1"/>
</dbReference>
<sequence length="694" mass="78622">MRRSIKTKILMLCLSAMAALAIALGGVSILSINRLTGQHEAENMNRIAEIHRETINQHLIQTEDIAHFVAGSVGSRVKNPLYIQDQVVRRQLCRDIQETFTDAIGEDTTVCAYYLYYAEDLAGTKDNLYMVRERESDSFSAKERKPVSSYAASETEQAKWYREPVKEGRAVWLDPHYSEEQQRYLISYVVPVFKDDTLIAVVGVDLDFEKMMQWFSDIRIYSSGFCYLSNLSGTIHYRADIPGGISADHNGRMKLSTGQLWVPNTDSHELVRYRLDGREYDVASSMLRNNMAFMVIAPVQEIYEQAYLNIAQMVLLFLLILGIFAVISYKITQRMTRHLNHITEAAHAIADGSFDIHLPETGNDEIGELSRALNHTTRELKESIQEMERMTFQDALTGLYNRLGIDRYTKEWIEAHPESPAVLMSLDLDDFKFINDLYGHSVGDAALRSLANSLLESFGQNGILGRNGGDEFVVLLTNTRESEATDQIRSFMKKSKGFWVNGEEKTFTISVGYASYPKPAETRNMLFHQADEALYAVKLKGKNNFGPYRADQETLNRSHLGFNLKDIGRYLPGAILVYKAEEEGRILFASDELVRMTGCRDMDEFMEFTGGSFGGLVAEADSGRMGAFIQKQLSQEGSSEYARYHIRCRQEPYVAVASRGRLVRNPIYGMVFYVSILEDNGQWNGEKNGDGNNE</sequence>
<dbReference type="CDD" id="cd12913">
    <property type="entry name" value="PDC1_MCP_like"/>
    <property type="match status" value="1"/>
</dbReference>
<dbReference type="Gene3D" id="3.30.450.20">
    <property type="entry name" value="PAS domain"/>
    <property type="match status" value="2"/>
</dbReference>
<keyword evidence="4 6" id="KW-1133">Transmembrane helix</keyword>
<evidence type="ECO:0000313" key="10">
    <source>
        <dbReference type="EMBL" id="MSV25342.1"/>
    </source>
</evidence>
<dbReference type="PANTHER" id="PTHR45138">
    <property type="entry name" value="REGULATORY COMPONENTS OF SENSORY TRANSDUCTION SYSTEM"/>
    <property type="match status" value="1"/>
</dbReference>
<accession>A0A6I2V1L4</accession>
<evidence type="ECO:0000256" key="2">
    <source>
        <dbReference type="ARBA" id="ARBA00022475"/>
    </source>
</evidence>
<dbReference type="InterPro" id="IPR000014">
    <property type="entry name" value="PAS"/>
</dbReference>
<protein>
    <submittedName>
        <fullName evidence="10">Diguanylate cyclase</fullName>
    </submittedName>
</protein>
<dbReference type="Pfam" id="PF00672">
    <property type="entry name" value="HAMP"/>
    <property type="match status" value="1"/>
</dbReference>
<comment type="caution">
    <text evidence="10">The sequence shown here is derived from an EMBL/GenBank/DDBJ whole genome shotgun (WGS) entry which is preliminary data.</text>
</comment>
<dbReference type="Gene3D" id="3.30.70.270">
    <property type="match status" value="1"/>
</dbReference>
<evidence type="ECO:0000313" key="11">
    <source>
        <dbReference type="Proteomes" id="UP000430222"/>
    </source>
</evidence>
<dbReference type="NCBIfam" id="TIGR00254">
    <property type="entry name" value="GGDEF"/>
    <property type="match status" value="1"/>
</dbReference>
<dbReference type="InterPro" id="IPR050469">
    <property type="entry name" value="Diguanylate_Cyclase"/>
</dbReference>
<evidence type="ECO:0000256" key="4">
    <source>
        <dbReference type="ARBA" id="ARBA00022989"/>
    </source>
</evidence>
<dbReference type="SUPFAM" id="SSF55785">
    <property type="entry name" value="PYP-like sensor domain (PAS domain)"/>
    <property type="match status" value="1"/>
</dbReference>
<evidence type="ECO:0000256" key="6">
    <source>
        <dbReference type="SAM" id="Phobius"/>
    </source>
</evidence>
<organism evidence="10 11">
    <name type="scientific">Selenomonas montiformis</name>
    <dbReference type="NCBI Taxonomy" id="2652285"/>
    <lineage>
        <taxon>Bacteria</taxon>
        <taxon>Bacillati</taxon>
        <taxon>Bacillota</taxon>
        <taxon>Negativicutes</taxon>
        <taxon>Selenomonadales</taxon>
        <taxon>Selenomonadaceae</taxon>
        <taxon>Selenomonas</taxon>
    </lineage>
</organism>
<dbReference type="CDD" id="cd00130">
    <property type="entry name" value="PAS"/>
    <property type="match status" value="1"/>
</dbReference>
<gene>
    <name evidence="10" type="ORF">FYJ78_09160</name>
</gene>
<feature type="chain" id="PRO_5026067150" evidence="7">
    <location>
        <begin position="19"/>
        <end position="694"/>
    </location>
</feature>